<evidence type="ECO:0000256" key="2">
    <source>
        <dbReference type="ARBA" id="ARBA00008997"/>
    </source>
</evidence>
<keyword evidence="6 7" id="KW-0539">Nucleus</keyword>
<dbReference type="EMBL" id="MCGR01000060">
    <property type="protein sequence ID" value="ORY67935.1"/>
    <property type="molecule type" value="Genomic_DNA"/>
</dbReference>
<sequence length="369" mass="41568">MSRSRAQEDATDDDALLQSQLEEQDDPVLDQDDEEEKPMTDEQKIQKTRITRTELRDLGQRAEDERDNINDITPDDISKTIAQANLLFKDVKAPAEAILDSKILVAASGAGALKARQLKLDANAFDTVEFLNKLVLFMGGRLGAQGQKKGKGKRRAGEEDEEDEEDDEGGAGLKWGRVGRILSGESRRPATMDFMFGPLDLEIKEKKARQVAKRQKVDESQRVRPEELTAGDVEKNKNETGRMVKEIASILDESGTNGLPYLRFVVNPHSFAQTVENVFYLSFLVRENKVCIETEDNEESEYYKDVIVYGVDAPEEGDAAKSSKTQLVFEVTQKLWKDAIDAYDITEPIIPHRDPFKQTAEGEKRAKKW</sequence>
<feature type="region of interest" description="Disordered" evidence="8">
    <location>
        <begin position="144"/>
        <end position="171"/>
    </location>
</feature>
<feature type="region of interest" description="Disordered" evidence="8">
    <location>
        <begin position="1"/>
        <end position="50"/>
    </location>
</feature>
<dbReference type="AlphaFoldDB" id="A0A1Y2EAP6"/>
<comment type="caution">
    <text evidence="11">The sequence shown here is derived from an EMBL/GenBank/DDBJ whole genome shotgun (WGS) entry which is preliminary data.</text>
</comment>
<dbReference type="Proteomes" id="UP000193467">
    <property type="component" value="Unassembled WGS sequence"/>
</dbReference>
<feature type="domain" description="Non-structural maintenance of chromosome element 4 C-terminal" evidence="9">
    <location>
        <begin position="259"/>
        <end position="350"/>
    </location>
</feature>
<protein>
    <recommendedName>
        <fullName evidence="7">Non-structural maintenance of chromosomes element 4</fullName>
    </recommendedName>
</protein>
<evidence type="ECO:0000256" key="8">
    <source>
        <dbReference type="SAM" id="MobiDB-lite"/>
    </source>
</evidence>
<evidence type="ECO:0000313" key="11">
    <source>
        <dbReference type="EMBL" id="ORY67935.1"/>
    </source>
</evidence>
<evidence type="ECO:0000256" key="6">
    <source>
        <dbReference type="ARBA" id="ARBA00023242"/>
    </source>
</evidence>
<evidence type="ECO:0000256" key="3">
    <source>
        <dbReference type="ARBA" id="ARBA00022763"/>
    </source>
</evidence>
<dbReference type="GO" id="GO:0005634">
    <property type="term" value="C:nucleus"/>
    <property type="evidence" value="ECO:0007669"/>
    <property type="project" value="UniProtKB-SubCell"/>
</dbReference>
<dbReference type="InterPro" id="IPR014854">
    <property type="entry name" value="Nse4_C"/>
</dbReference>
<feature type="compositionally biased region" description="Basic and acidic residues" evidence="8">
    <location>
        <begin position="215"/>
        <end position="231"/>
    </location>
</feature>
<dbReference type="OrthoDB" id="361242at2759"/>
<feature type="compositionally biased region" description="Acidic residues" evidence="8">
    <location>
        <begin position="158"/>
        <end position="169"/>
    </location>
</feature>
<dbReference type="InterPro" id="IPR029225">
    <property type="entry name" value="Nse4_Nse3-bd"/>
</dbReference>
<keyword evidence="5 7" id="KW-0234">DNA repair</keyword>
<proteinExistence type="inferred from homology"/>
<feature type="compositionally biased region" description="Basic and acidic residues" evidence="8">
    <location>
        <begin position="37"/>
        <end position="50"/>
    </location>
</feature>
<dbReference type="GO" id="GO:0006281">
    <property type="term" value="P:DNA repair"/>
    <property type="evidence" value="ECO:0007669"/>
    <property type="project" value="UniProtKB-UniRule"/>
</dbReference>
<dbReference type="STRING" id="106004.A0A1Y2EAP6"/>
<comment type="subcellular location">
    <subcellularLocation>
        <location evidence="1 7">Nucleus</location>
    </subcellularLocation>
</comment>
<feature type="domain" description="Nse4/EID protein Nse3/MAGE-binding" evidence="10">
    <location>
        <begin position="100"/>
        <end position="164"/>
    </location>
</feature>
<reference evidence="11 12" key="1">
    <citation type="submission" date="2016-07" db="EMBL/GenBank/DDBJ databases">
        <title>Pervasive Adenine N6-methylation of Active Genes in Fungi.</title>
        <authorList>
            <consortium name="DOE Joint Genome Institute"/>
            <person name="Mondo S.J."/>
            <person name="Dannebaum R.O."/>
            <person name="Kuo R.C."/>
            <person name="Labutti K."/>
            <person name="Haridas S."/>
            <person name="Kuo A."/>
            <person name="Salamov A."/>
            <person name="Ahrendt S.R."/>
            <person name="Lipzen A."/>
            <person name="Sullivan W."/>
            <person name="Andreopoulos W.B."/>
            <person name="Clum A."/>
            <person name="Lindquist E."/>
            <person name="Daum C."/>
            <person name="Ramamoorthy G.K."/>
            <person name="Gryganskyi A."/>
            <person name="Culley D."/>
            <person name="Magnuson J.K."/>
            <person name="James T.Y."/>
            <person name="O'Malley M.A."/>
            <person name="Stajich J.E."/>
            <person name="Spatafora J.W."/>
            <person name="Visel A."/>
            <person name="Grigoriev I.V."/>
        </authorList>
    </citation>
    <scope>NUCLEOTIDE SEQUENCE [LARGE SCALE GENOMIC DNA]</scope>
    <source>
        <strain evidence="11 12">62-1032</strain>
    </source>
</reference>
<comment type="similarity">
    <text evidence="2 7">Belongs to the NSE4 family.</text>
</comment>
<dbReference type="Pfam" id="PF15412">
    <property type="entry name" value="Nse4-Nse3_bdg"/>
    <property type="match status" value="1"/>
</dbReference>
<dbReference type="Pfam" id="PF08743">
    <property type="entry name" value="Nse4_C"/>
    <property type="match status" value="1"/>
</dbReference>
<evidence type="ECO:0000259" key="9">
    <source>
        <dbReference type="Pfam" id="PF08743"/>
    </source>
</evidence>
<evidence type="ECO:0000313" key="12">
    <source>
        <dbReference type="Proteomes" id="UP000193467"/>
    </source>
</evidence>
<evidence type="ECO:0000259" key="10">
    <source>
        <dbReference type="Pfam" id="PF15412"/>
    </source>
</evidence>
<accession>A0A1Y2EAP6</accession>
<comment type="subunit">
    <text evidence="7">Component of the SMC5-SMC6 complex.</text>
</comment>
<gene>
    <name evidence="11" type="ORF">BCR35DRAFT_308307</name>
</gene>
<name>A0A1Y2EAP6_9BASI</name>
<keyword evidence="12" id="KW-1185">Reference proteome</keyword>
<organism evidence="11 12">
    <name type="scientific">Leucosporidium creatinivorum</name>
    <dbReference type="NCBI Taxonomy" id="106004"/>
    <lineage>
        <taxon>Eukaryota</taxon>
        <taxon>Fungi</taxon>
        <taxon>Dikarya</taxon>
        <taxon>Basidiomycota</taxon>
        <taxon>Pucciniomycotina</taxon>
        <taxon>Microbotryomycetes</taxon>
        <taxon>Leucosporidiales</taxon>
        <taxon>Leucosporidium</taxon>
    </lineage>
</organism>
<feature type="region of interest" description="Disordered" evidence="8">
    <location>
        <begin position="212"/>
        <end position="231"/>
    </location>
</feature>
<dbReference type="GO" id="GO:0030915">
    <property type="term" value="C:Smc5-Smc6 complex"/>
    <property type="evidence" value="ECO:0007669"/>
    <property type="project" value="UniProtKB-UniRule"/>
</dbReference>
<dbReference type="GO" id="GO:0006310">
    <property type="term" value="P:DNA recombination"/>
    <property type="evidence" value="ECO:0007669"/>
    <property type="project" value="UniProtKB-UniRule"/>
</dbReference>
<keyword evidence="4 7" id="KW-0233">DNA recombination</keyword>
<comment type="function">
    <text evidence="7">Component of the SMC5-SMC6 complex, that promotes sister chromatid alignment after DNA damage and facilitates double-stranded DNA breaks (DSBs) repair via homologous recombination between sister chromatids.</text>
</comment>
<dbReference type="PANTHER" id="PTHR16140">
    <property type="entry name" value="NON-STRUCTURAL MAINTENANCE OF CHROMOSOMES ELEMENT 4"/>
    <property type="match status" value="1"/>
</dbReference>
<dbReference type="InParanoid" id="A0A1Y2EAP6"/>
<evidence type="ECO:0000256" key="7">
    <source>
        <dbReference type="RuleBase" id="RU365071"/>
    </source>
</evidence>
<dbReference type="InterPro" id="IPR027786">
    <property type="entry name" value="Nse4/EID"/>
</dbReference>
<evidence type="ECO:0000256" key="1">
    <source>
        <dbReference type="ARBA" id="ARBA00004123"/>
    </source>
</evidence>
<feature type="compositionally biased region" description="Acidic residues" evidence="8">
    <location>
        <begin position="22"/>
        <end position="36"/>
    </location>
</feature>
<dbReference type="PANTHER" id="PTHR16140:SF0">
    <property type="entry name" value="NON-STRUCTURAL MAINTENANCE OF CHROMOSOMES ELEMENT 4"/>
    <property type="match status" value="1"/>
</dbReference>
<keyword evidence="3 7" id="KW-0227">DNA damage</keyword>
<dbReference type="FunCoup" id="A0A1Y2EAP6">
    <property type="interactions" value="235"/>
</dbReference>
<evidence type="ECO:0000256" key="5">
    <source>
        <dbReference type="ARBA" id="ARBA00023204"/>
    </source>
</evidence>
<evidence type="ECO:0000256" key="4">
    <source>
        <dbReference type="ARBA" id="ARBA00023172"/>
    </source>
</evidence>